<evidence type="ECO:0000313" key="3">
    <source>
        <dbReference type="Proteomes" id="UP000248745"/>
    </source>
</evidence>
<dbReference type="RefSeq" id="WP_110998533.1">
    <property type="nucleotide sequence ID" value="NZ_QKTW01000014.1"/>
</dbReference>
<comment type="caution">
    <text evidence="2">The sequence shown here is derived from an EMBL/GenBank/DDBJ whole genome shotgun (WGS) entry which is preliminary data.</text>
</comment>
<keyword evidence="1" id="KW-0732">Signal</keyword>
<accession>A0A2W2AZ08</accession>
<evidence type="ECO:0000313" key="2">
    <source>
        <dbReference type="EMBL" id="PZF73254.1"/>
    </source>
</evidence>
<evidence type="ECO:0000256" key="1">
    <source>
        <dbReference type="SAM" id="SignalP"/>
    </source>
</evidence>
<protein>
    <recommendedName>
        <fullName evidence="4">Sensor of ECF-type sigma factor</fullName>
    </recommendedName>
</protein>
<dbReference type="EMBL" id="QKTW01000014">
    <property type="protein sequence ID" value="PZF73254.1"/>
    <property type="molecule type" value="Genomic_DNA"/>
</dbReference>
<name>A0A2W2AZ08_9BACT</name>
<dbReference type="Proteomes" id="UP000248745">
    <property type="component" value="Unassembled WGS sequence"/>
</dbReference>
<evidence type="ECO:0008006" key="4">
    <source>
        <dbReference type="Google" id="ProtNLM"/>
    </source>
</evidence>
<feature type="signal peptide" evidence="1">
    <location>
        <begin position="1"/>
        <end position="22"/>
    </location>
</feature>
<proteinExistence type="predicted"/>
<dbReference type="AlphaFoldDB" id="A0A2W2AZ08"/>
<dbReference type="OrthoDB" id="660497at2"/>
<feature type="chain" id="PRO_5015867594" description="Sensor of ECF-type sigma factor" evidence="1">
    <location>
        <begin position="23"/>
        <end position="159"/>
    </location>
</feature>
<keyword evidence="3" id="KW-1185">Reference proteome</keyword>
<reference evidence="2 3" key="1">
    <citation type="submission" date="2018-06" db="EMBL/GenBank/DDBJ databases">
        <title>Mucibacter soli gen. nov., sp. nov., a new member of the family Chitinophagaceae producing mucin.</title>
        <authorList>
            <person name="Kim M.-K."/>
            <person name="Park S."/>
            <person name="Kim T.-S."/>
            <person name="Joung Y."/>
            <person name="Han J.-H."/>
            <person name="Kim S.B."/>
        </authorList>
    </citation>
    <scope>NUCLEOTIDE SEQUENCE [LARGE SCALE GENOMIC DNA]</scope>
    <source>
        <strain evidence="2 3">R1-15</strain>
    </source>
</reference>
<sequence>MKKRNFIFCFLLATAFAIGAKAQDAAGDEGVTRKLFQAQHRTIVSDNLNLTAAQSAPFWKIYDEYEGERKTIGEKKIMLLKKFVANIDSNNAATAADVINGTIDNQMDYLKLQKKYFKRISKEVSPMVAARFMQIEQTINARISSDILSELPLAGSTGQ</sequence>
<organism evidence="2 3">
    <name type="scientific">Taibaiella soli</name>
    <dbReference type="NCBI Taxonomy" id="1649169"/>
    <lineage>
        <taxon>Bacteria</taxon>
        <taxon>Pseudomonadati</taxon>
        <taxon>Bacteroidota</taxon>
        <taxon>Chitinophagia</taxon>
        <taxon>Chitinophagales</taxon>
        <taxon>Chitinophagaceae</taxon>
        <taxon>Taibaiella</taxon>
    </lineage>
</organism>
<gene>
    <name evidence="2" type="ORF">DN068_08770</name>
</gene>